<dbReference type="GO" id="GO:0032543">
    <property type="term" value="P:mitochondrial translation"/>
    <property type="evidence" value="ECO:0007669"/>
    <property type="project" value="TreeGrafter"/>
</dbReference>
<feature type="domain" description="Aminoacyl-tRNA synthetase class Ia" evidence="12">
    <location>
        <begin position="411"/>
        <end position="571"/>
    </location>
</feature>
<dbReference type="InterPro" id="IPR001412">
    <property type="entry name" value="aa-tRNA-synth_I_CS"/>
</dbReference>
<dbReference type="InterPro" id="IPR002302">
    <property type="entry name" value="Leu-tRNA-ligase"/>
</dbReference>
<dbReference type="Pfam" id="PF00133">
    <property type="entry name" value="tRNA-synt_1"/>
    <property type="match status" value="2"/>
</dbReference>
<dbReference type="InterPro" id="IPR014729">
    <property type="entry name" value="Rossmann-like_a/b/a_fold"/>
</dbReference>
<comment type="subcellular location">
    <subcellularLocation>
        <location evidence="1">Mitochondrion</location>
    </subcellularLocation>
</comment>
<name>A0A0C9R6J9_9HYME</name>
<evidence type="ECO:0000256" key="10">
    <source>
        <dbReference type="ARBA" id="ARBA00047469"/>
    </source>
</evidence>
<reference evidence="14" key="1">
    <citation type="submission" date="2015-01" db="EMBL/GenBank/DDBJ databases">
        <title>Transcriptome Assembly of Fopius arisanus.</title>
        <authorList>
            <person name="Geib S."/>
        </authorList>
    </citation>
    <scope>NUCLEOTIDE SEQUENCE</scope>
</reference>
<dbReference type="PROSITE" id="PS00178">
    <property type="entry name" value="AA_TRNA_LIGASE_I"/>
    <property type="match status" value="1"/>
</dbReference>
<evidence type="ECO:0000256" key="1">
    <source>
        <dbReference type="ARBA" id="ARBA00004173"/>
    </source>
</evidence>
<dbReference type="SUPFAM" id="SSF47323">
    <property type="entry name" value="Anticodon-binding domain of a subclass of class I aminoacyl-tRNA synthetases"/>
    <property type="match status" value="1"/>
</dbReference>
<dbReference type="FunFam" id="3.40.50.620:FF:000100">
    <property type="entry name" value="probable leucine--tRNA ligase, mitochondrial"/>
    <property type="match status" value="1"/>
</dbReference>
<keyword evidence="7 11" id="KW-0648">Protein biosynthesis</keyword>
<evidence type="ECO:0000256" key="8">
    <source>
        <dbReference type="ARBA" id="ARBA00023146"/>
    </source>
</evidence>
<comment type="similarity">
    <text evidence="2 11">Belongs to the class-I aminoacyl-tRNA synthetase family.</text>
</comment>
<dbReference type="FunFam" id="3.40.50.620:FF:000060">
    <property type="entry name" value="Leucine--tRNA ligase"/>
    <property type="match status" value="1"/>
</dbReference>
<feature type="domain" description="Methionyl/Valyl/Leucyl/Isoleucyl-tRNA synthetase anticodon-binding" evidence="13">
    <location>
        <begin position="718"/>
        <end position="827"/>
    </location>
</feature>
<sequence>MRYTRRILKSSIDGHFQRIFVRCYASSGLGLWDEILTNEIRRSIERYWKSKISPQVPAKTDGKNHYVLSMFPYPSGALHMGHVRVYSISDSVSRFHKMRGKNVLHPMGWDAFGLPAENAALERKVSPVTWTISNINKMKSQLTQMGCDFHWDREIKTCDPDYYKWTQVLFLKLYKKSLAYQKESFVNWDPVDKTVLADEQVDQNGISWRSGARVEKKLLKQWFIRTTAFASSLYSGLDSPMLKEWRDVIKIQKHWIGPPTGTSLDFPLISSASVSSETPRIISLWTDIPEHIHHVKFIAVSKDNFLSKSSQLPDESSSSKAEPFWKLLDTKVVNPFTSEEIPIFLTNIVEFPRARDNFVGIPGACQASREFATIVKLDYPPIPEDSGDQEKKREEVMAEARKMGIGGYSVSSNLRDWLVSRQRYWGTPIPIIHCKKCGAVPVPEDDLPVVLPEVDNEKFEFQSLKDSPLWLNTACPTCKGPAHRESDTMDTFVDSSWYFLRYTDPHNRQEMFSREKAEEFLPVDLYIGGKEHASLHLYYARFMNHFLHSEGLVPTQEPFKQLLVQGMVMGKSFKVKDSGKYLRANQVERAGKNWVEKESKSPVVVSWEKMSKSKHNGVDPEDMFSRFGADTTRLIILADVAPVSSRNWSEDTFQGIFNWQKRLWLTVGKFLEMRKNVDMERIGVVRDQERLRKDNEYLFDSRNFYVKGVNFNIVGSQQLSVAISKMQGLTNSIRKVQLDCVAHSREYERALAAQIIMLAPMAPQFASELWSGFCSAKYHLAGDDETLNIDKDVLEQQWPEIDPEYELDLSIIVNGHSLEKIKVRRKILDTLTAEEAARLASESPQYRVFAGDAPIDSFRFHSESGCDGRIYFSIDKKFSKAEITA</sequence>
<dbReference type="PANTHER" id="PTHR43740">
    <property type="entry name" value="LEUCYL-TRNA SYNTHETASE"/>
    <property type="match status" value="1"/>
</dbReference>
<dbReference type="EC" id="6.1.1.4" evidence="3"/>
<evidence type="ECO:0000259" key="12">
    <source>
        <dbReference type="Pfam" id="PF00133"/>
    </source>
</evidence>
<dbReference type="GO" id="GO:0005739">
    <property type="term" value="C:mitochondrion"/>
    <property type="evidence" value="ECO:0007669"/>
    <property type="project" value="UniProtKB-SubCell"/>
</dbReference>
<dbReference type="FunFam" id="1.10.730.10:FF:000060">
    <property type="entry name" value="Leucyl-tRNA synthetase"/>
    <property type="match status" value="1"/>
</dbReference>
<dbReference type="PANTHER" id="PTHR43740:SF2">
    <property type="entry name" value="LEUCINE--TRNA LIGASE, MITOCHONDRIAL"/>
    <property type="match status" value="1"/>
</dbReference>
<dbReference type="InterPro" id="IPR002300">
    <property type="entry name" value="aa-tRNA-synth_Ia"/>
</dbReference>
<dbReference type="Gene3D" id="3.40.50.620">
    <property type="entry name" value="HUPs"/>
    <property type="match status" value="2"/>
</dbReference>
<evidence type="ECO:0000259" key="13">
    <source>
        <dbReference type="Pfam" id="PF08264"/>
    </source>
</evidence>
<protein>
    <recommendedName>
        <fullName evidence="3">leucine--tRNA ligase</fullName>
        <ecNumber evidence="3">6.1.1.4</ecNumber>
    </recommendedName>
    <alternativeName>
        <fullName evidence="9">Leucyl-tRNA synthetase</fullName>
    </alternativeName>
</protein>
<keyword evidence="5 11" id="KW-0547">Nucleotide-binding</keyword>
<evidence type="ECO:0000256" key="9">
    <source>
        <dbReference type="ARBA" id="ARBA00030520"/>
    </source>
</evidence>
<comment type="catalytic activity">
    <reaction evidence="10">
        <text>tRNA(Leu) + L-leucine + ATP = L-leucyl-tRNA(Leu) + AMP + diphosphate</text>
        <dbReference type="Rhea" id="RHEA:11688"/>
        <dbReference type="Rhea" id="RHEA-COMP:9613"/>
        <dbReference type="Rhea" id="RHEA-COMP:9622"/>
        <dbReference type="ChEBI" id="CHEBI:30616"/>
        <dbReference type="ChEBI" id="CHEBI:33019"/>
        <dbReference type="ChEBI" id="CHEBI:57427"/>
        <dbReference type="ChEBI" id="CHEBI:78442"/>
        <dbReference type="ChEBI" id="CHEBI:78494"/>
        <dbReference type="ChEBI" id="CHEBI:456215"/>
        <dbReference type="EC" id="6.1.1.4"/>
    </reaction>
</comment>
<evidence type="ECO:0000256" key="7">
    <source>
        <dbReference type="ARBA" id="ARBA00022917"/>
    </source>
</evidence>
<feature type="domain" description="Aminoacyl-tRNA synthetase class Ia" evidence="12">
    <location>
        <begin position="58"/>
        <end position="233"/>
    </location>
</feature>
<keyword evidence="6 11" id="KW-0067">ATP-binding</keyword>
<dbReference type="InterPro" id="IPR013155">
    <property type="entry name" value="M/V/L/I-tRNA-synth_anticd-bd"/>
</dbReference>
<dbReference type="PRINTS" id="PR00985">
    <property type="entry name" value="TRNASYNTHLEU"/>
</dbReference>
<dbReference type="NCBIfam" id="TIGR00396">
    <property type="entry name" value="leuS_bact"/>
    <property type="match status" value="1"/>
</dbReference>
<proteinExistence type="inferred from homology"/>
<dbReference type="GO" id="GO:0004823">
    <property type="term" value="F:leucine-tRNA ligase activity"/>
    <property type="evidence" value="ECO:0007669"/>
    <property type="project" value="UniProtKB-EC"/>
</dbReference>
<keyword evidence="4 11" id="KW-0436">Ligase</keyword>
<evidence type="ECO:0000256" key="6">
    <source>
        <dbReference type="ARBA" id="ARBA00022840"/>
    </source>
</evidence>
<dbReference type="Pfam" id="PF08264">
    <property type="entry name" value="Anticodon_1"/>
    <property type="match status" value="1"/>
</dbReference>
<organism evidence="14">
    <name type="scientific">Fopius arisanus</name>
    <dbReference type="NCBI Taxonomy" id="64838"/>
    <lineage>
        <taxon>Eukaryota</taxon>
        <taxon>Metazoa</taxon>
        <taxon>Ecdysozoa</taxon>
        <taxon>Arthropoda</taxon>
        <taxon>Hexapoda</taxon>
        <taxon>Insecta</taxon>
        <taxon>Pterygota</taxon>
        <taxon>Neoptera</taxon>
        <taxon>Endopterygota</taxon>
        <taxon>Hymenoptera</taxon>
        <taxon>Apocrita</taxon>
        <taxon>Ichneumonoidea</taxon>
        <taxon>Braconidae</taxon>
        <taxon>Opiinae</taxon>
        <taxon>Fopius</taxon>
    </lineage>
</organism>
<evidence type="ECO:0000313" key="14">
    <source>
        <dbReference type="EMBL" id="JAG78199.1"/>
    </source>
</evidence>
<accession>A0A0C9R6J9</accession>
<dbReference type="CDD" id="cd00812">
    <property type="entry name" value="LeuRS_core"/>
    <property type="match status" value="1"/>
</dbReference>
<evidence type="ECO:0000256" key="5">
    <source>
        <dbReference type="ARBA" id="ARBA00022741"/>
    </source>
</evidence>
<dbReference type="EMBL" id="GBYB01008432">
    <property type="protein sequence ID" value="JAG78199.1"/>
    <property type="molecule type" value="Transcribed_RNA"/>
</dbReference>
<dbReference type="GO" id="GO:0006429">
    <property type="term" value="P:leucyl-tRNA aminoacylation"/>
    <property type="evidence" value="ECO:0007669"/>
    <property type="project" value="InterPro"/>
</dbReference>
<dbReference type="AlphaFoldDB" id="A0A0C9R6J9"/>
<dbReference type="InterPro" id="IPR009080">
    <property type="entry name" value="tRNAsynth_Ia_anticodon-bd"/>
</dbReference>
<evidence type="ECO:0000256" key="3">
    <source>
        <dbReference type="ARBA" id="ARBA00013164"/>
    </source>
</evidence>
<keyword evidence="8 11" id="KW-0030">Aminoacyl-tRNA synthetase</keyword>
<evidence type="ECO:0000256" key="4">
    <source>
        <dbReference type="ARBA" id="ARBA00022598"/>
    </source>
</evidence>
<dbReference type="SUPFAM" id="SSF52374">
    <property type="entry name" value="Nucleotidylyl transferase"/>
    <property type="match status" value="1"/>
</dbReference>
<evidence type="ECO:0000256" key="2">
    <source>
        <dbReference type="ARBA" id="ARBA00005594"/>
    </source>
</evidence>
<dbReference type="GO" id="GO:0005524">
    <property type="term" value="F:ATP binding"/>
    <property type="evidence" value="ECO:0007669"/>
    <property type="project" value="UniProtKB-KW"/>
</dbReference>
<evidence type="ECO:0000256" key="11">
    <source>
        <dbReference type="RuleBase" id="RU363035"/>
    </source>
</evidence>
<gene>
    <name evidence="14" type="primary">LARS2</name>
    <name evidence="14" type="ORF">g.39066</name>
</gene>
<dbReference type="Gene3D" id="1.10.730.10">
    <property type="entry name" value="Isoleucyl-tRNA Synthetase, Domain 1"/>
    <property type="match status" value="1"/>
</dbReference>